<evidence type="ECO:0000313" key="8">
    <source>
        <dbReference type="EMBL" id="KAK6132962.1"/>
    </source>
</evidence>
<keyword evidence="2 4" id="KW-0067">ATP-binding</keyword>
<accession>A0ABR0VCQ1</accession>
<evidence type="ECO:0000256" key="5">
    <source>
        <dbReference type="RuleBase" id="RU000394"/>
    </source>
</evidence>
<dbReference type="InterPro" id="IPR036961">
    <property type="entry name" value="Kinesin_motor_dom_sf"/>
</dbReference>
<dbReference type="PANTHER" id="PTHR47972:SF46">
    <property type="entry name" value="KINESIN-LIKE PROTEIN"/>
    <property type="match status" value="1"/>
</dbReference>
<organism evidence="8 9">
    <name type="scientific">Rehmannia glutinosa</name>
    <name type="common">Chinese foxglove</name>
    <dbReference type="NCBI Taxonomy" id="99300"/>
    <lineage>
        <taxon>Eukaryota</taxon>
        <taxon>Viridiplantae</taxon>
        <taxon>Streptophyta</taxon>
        <taxon>Embryophyta</taxon>
        <taxon>Tracheophyta</taxon>
        <taxon>Spermatophyta</taxon>
        <taxon>Magnoliopsida</taxon>
        <taxon>eudicotyledons</taxon>
        <taxon>Gunneridae</taxon>
        <taxon>Pentapetalae</taxon>
        <taxon>asterids</taxon>
        <taxon>lamiids</taxon>
        <taxon>Lamiales</taxon>
        <taxon>Orobanchaceae</taxon>
        <taxon>Rehmannieae</taxon>
        <taxon>Rehmannia</taxon>
    </lineage>
</organism>
<evidence type="ECO:0000313" key="9">
    <source>
        <dbReference type="Proteomes" id="UP001318860"/>
    </source>
</evidence>
<dbReference type="PROSITE" id="PS00411">
    <property type="entry name" value="KINESIN_MOTOR_1"/>
    <property type="match status" value="1"/>
</dbReference>
<dbReference type="Gene3D" id="3.40.850.10">
    <property type="entry name" value="Kinesin motor domain"/>
    <property type="match status" value="1"/>
</dbReference>
<keyword evidence="6" id="KW-0175">Coiled coil</keyword>
<feature type="domain" description="Kinesin motor" evidence="7">
    <location>
        <begin position="337"/>
        <end position="675"/>
    </location>
</feature>
<dbReference type="InterPro" id="IPR027417">
    <property type="entry name" value="P-loop_NTPase"/>
</dbReference>
<dbReference type="Gene3D" id="1.20.5.340">
    <property type="match status" value="1"/>
</dbReference>
<protein>
    <recommendedName>
        <fullName evidence="5">Kinesin-like protein</fullName>
    </recommendedName>
</protein>
<comment type="caution">
    <text evidence="8">The sequence shown here is derived from an EMBL/GenBank/DDBJ whole genome shotgun (WGS) entry which is preliminary data.</text>
</comment>
<keyword evidence="3 4" id="KW-0505">Motor protein</keyword>
<dbReference type="EMBL" id="JABTTQ020001232">
    <property type="protein sequence ID" value="KAK6132962.1"/>
    <property type="molecule type" value="Genomic_DNA"/>
</dbReference>
<gene>
    <name evidence="8" type="ORF">DH2020_033253</name>
</gene>
<dbReference type="InterPro" id="IPR019821">
    <property type="entry name" value="Kinesin_motor_CS"/>
</dbReference>
<dbReference type="Pfam" id="PF00225">
    <property type="entry name" value="Kinesin"/>
    <property type="match status" value="1"/>
</dbReference>
<proteinExistence type="inferred from homology"/>
<feature type="coiled-coil region" evidence="6">
    <location>
        <begin position="15"/>
        <end position="169"/>
    </location>
</feature>
<dbReference type="InterPro" id="IPR001752">
    <property type="entry name" value="Kinesin_motor_dom"/>
</dbReference>
<evidence type="ECO:0000256" key="6">
    <source>
        <dbReference type="SAM" id="Coils"/>
    </source>
</evidence>
<dbReference type="Proteomes" id="UP001318860">
    <property type="component" value="Unassembled WGS sequence"/>
</dbReference>
<evidence type="ECO:0000259" key="7">
    <source>
        <dbReference type="PROSITE" id="PS50067"/>
    </source>
</evidence>
<evidence type="ECO:0000256" key="2">
    <source>
        <dbReference type="ARBA" id="ARBA00022840"/>
    </source>
</evidence>
<dbReference type="PANTHER" id="PTHR47972">
    <property type="entry name" value="KINESIN-LIKE PROTEIN KLP-3"/>
    <property type="match status" value="1"/>
</dbReference>
<keyword evidence="1 4" id="KW-0547">Nucleotide-binding</keyword>
<dbReference type="PRINTS" id="PR00380">
    <property type="entry name" value="KINESINHEAVY"/>
</dbReference>
<feature type="coiled-coil region" evidence="6">
    <location>
        <begin position="212"/>
        <end position="288"/>
    </location>
</feature>
<evidence type="ECO:0000256" key="3">
    <source>
        <dbReference type="ARBA" id="ARBA00023175"/>
    </source>
</evidence>
<dbReference type="SMART" id="SM00129">
    <property type="entry name" value="KISc"/>
    <property type="match status" value="1"/>
</dbReference>
<dbReference type="CDD" id="cd01366">
    <property type="entry name" value="KISc_C_terminal"/>
    <property type="match status" value="1"/>
</dbReference>
<evidence type="ECO:0000256" key="1">
    <source>
        <dbReference type="ARBA" id="ARBA00022741"/>
    </source>
</evidence>
<dbReference type="PROSITE" id="PS50067">
    <property type="entry name" value="KINESIN_MOTOR_2"/>
    <property type="match status" value="1"/>
</dbReference>
<comment type="similarity">
    <text evidence="4 5">Belongs to the TRAFAC class myosin-kinesin ATPase superfamily. Kinesin family.</text>
</comment>
<sequence>MAEYIKRLKQCIKWFQQLEGNYVTEQERLKSLLELAEKKCNDMESLMKAKEDELNTIIMELRKNLGTLQEKFTKEETDKLEALDSLGREKDSRLAAERLQASLSEELKRTQQDNASTNQKIQSLNDMYKRLQEYNTSLQQYNSRLQSELQATNETLKRVEKEKAAVVENLSTLRGHYTSMQEQLTSSRATQDEVIKQKEALGSELTCLRVDLQQVRDDRDRQLLQVQALSAEVVKYKECTGKSIAELDSLTTKTNELESTCLSQSEQIRRLQEQLASAERKLQLSDISAMETRSEFEERNALILELKNRLADADVKIVEGEKLRKKLHNTILELKGNIRVFCRVRPLLSDDGVGTDTKVVSFPTSMDVMGRGIDLTQNGQKHSFTFDKVFMPDDSQEDVFVEISQLVQSALDGYKVCIFAYGQTGSGKTYTMMGKPGPPDQKGLIPRSLEQVFETRQILEAQGWKYEMQVSMLEIYNETIRDLLAPNRSIFDASRVENSGKQYAIKHDGNGNTHVSDLTVMDVRSSKEVSYLLERAAQSRSVGKTQMNEQSSRSHFVFTLRIVGVNESTDQQVQGVLNLIDLAGSERLSKSGSTGDRLKETQAINKSLSSLSDVIFALAKKEEHVPFRNSKLTYLLQPCLGGDSKTLMFVNVSPDPSSVGESLCSLRFAARVNACEIGIPRRQTNLRSSDSRLSIG</sequence>
<keyword evidence="5" id="KW-0493">Microtubule</keyword>
<name>A0ABR0VCQ1_REHGL</name>
<dbReference type="InterPro" id="IPR027640">
    <property type="entry name" value="Kinesin-like_fam"/>
</dbReference>
<evidence type="ECO:0000256" key="4">
    <source>
        <dbReference type="PROSITE-ProRule" id="PRU00283"/>
    </source>
</evidence>
<reference evidence="8 9" key="1">
    <citation type="journal article" date="2021" name="Comput. Struct. Biotechnol. J.">
        <title>De novo genome assembly of the potent medicinal plant Rehmannia glutinosa using nanopore technology.</title>
        <authorList>
            <person name="Ma L."/>
            <person name="Dong C."/>
            <person name="Song C."/>
            <person name="Wang X."/>
            <person name="Zheng X."/>
            <person name="Niu Y."/>
            <person name="Chen S."/>
            <person name="Feng W."/>
        </authorList>
    </citation>
    <scope>NUCLEOTIDE SEQUENCE [LARGE SCALE GENOMIC DNA]</scope>
    <source>
        <strain evidence="8">DH-2019</strain>
    </source>
</reference>
<dbReference type="SUPFAM" id="SSF52540">
    <property type="entry name" value="P-loop containing nucleoside triphosphate hydrolases"/>
    <property type="match status" value="1"/>
</dbReference>
<keyword evidence="9" id="KW-1185">Reference proteome</keyword>
<feature type="binding site" evidence="4">
    <location>
        <begin position="422"/>
        <end position="429"/>
    </location>
    <ligand>
        <name>ATP</name>
        <dbReference type="ChEBI" id="CHEBI:30616"/>
    </ligand>
</feature>